<evidence type="ECO:0000256" key="1">
    <source>
        <dbReference type="SAM" id="MobiDB-lite"/>
    </source>
</evidence>
<reference evidence="3" key="2">
    <citation type="journal article" date="2022" name="Microbiol. Resour. Announc.">
        <title>Whole-Genome Sequence of Entomortierella parvispora E1425, a Mucoromycotan Fungus Associated with Burkholderiaceae-Related Endosymbiotic Bacteria.</title>
        <authorList>
            <person name="Herlambang A."/>
            <person name="Guo Y."/>
            <person name="Takashima Y."/>
            <person name="Narisawa K."/>
            <person name="Ohta H."/>
            <person name="Nishizawa T."/>
        </authorList>
    </citation>
    <scope>NUCLEOTIDE SEQUENCE</scope>
    <source>
        <strain evidence="3">E1425</strain>
    </source>
</reference>
<dbReference type="AlphaFoldDB" id="A0A9P3HKW2"/>
<feature type="transmembrane region" description="Helical" evidence="2">
    <location>
        <begin position="127"/>
        <end position="145"/>
    </location>
</feature>
<protein>
    <submittedName>
        <fullName evidence="3">Uncharacterized protein</fullName>
    </submittedName>
</protein>
<comment type="caution">
    <text evidence="3">The sequence shown here is derived from an EMBL/GenBank/DDBJ whole genome shotgun (WGS) entry which is preliminary data.</text>
</comment>
<evidence type="ECO:0000313" key="3">
    <source>
        <dbReference type="EMBL" id="GJJ78455.1"/>
    </source>
</evidence>
<feature type="transmembrane region" description="Helical" evidence="2">
    <location>
        <begin position="151"/>
        <end position="171"/>
    </location>
</feature>
<name>A0A9P3HKW2_9FUNG</name>
<dbReference type="Proteomes" id="UP000827284">
    <property type="component" value="Unassembled WGS sequence"/>
</dbReference>
<evidence type="ECO:0000256" key="2">
    <source>
        <dbReference type="SAM" id="Phobius"/>
    </source>
</evidence>
<organism evidence="3 4">
    <name type="scientific">Entomortierella parvispora</name>
    <dbReference type="NCBI Taxonomy" id="205924"/>
    <lineage>
        <taxon>Eukaryota</taxon>
        <taxon>Fungi</taxon>
        <taxon>Fungi incertae sedis</taxon>
        <taxon>Mucoromycota</taxon>
        <taxon>Mortierellomycotina</taxon>
        <taxon>Mortierellomycetes</taxon>
        <taxon>Mortierellales</taxon>
        <taxon>Mortierellaceae</taxon>
        <taxon>Entomortierella</taxon>
    </lineage>
</organism>
<gene>
    <name evidence="3" type="ORF">EMPS_10814</name>
</gene>
<feature type="region of interest" description="Disordered" evidence="1">
    <location>
        <begin position="1"/>
        <end position="22"/>
    </location>
</feature>
<dbReference type="OrthoDB" id="2345651at2759"/>
<sequence length="175" mass="19865">MVNKPPKPAKAPKANKRAAAKAASNPFMSSFSEDSLFGRSQKFVKETDAKPFRDFGYVVLAVLTFCIWRLSAAVQSGHGGANSIWSFFVFGLIAILNIWTYFLVLIRAKRGGDIGIVTILDEDVIRFMWMSGLFGAWAAILWFRYRPTETAFFRKAFTSTLFNVFWVAIYVKFYL</sequence>
<reference evidence="3" key="1">
    <citation type="submission" date="2021-11" db="EMBL/GenBank/DDBJ databases">
        <authorList>
            <person name="Herlambang A."/>
            <person name="Guo Y."/>
            <person name="Takashima Y."/>
            <person name="Nishizawa T."/>
        </authorList>
    </citation>
    <scope>NUCLEOTIDE SEQUENCE</scope>
    <source>
        <strain evidence="3">E1425</strain>
    </source>
</reference>
<evidence type="ECO:0000313" key="4">
    <source>
        <dbReference type="Proteomes" id="UP000827284"/>
    </source>
</evidence>
<feature type="transmembrane region" description="Helical" evidence="2">
    <location>
        <begin position="55"/>
        <end position="72"/>
    </location>
</feature>
<feature type="transmembrane region" description="Helical" evidence="2">
    <location>
        <begin position="84"/>
        <end position="106"/>
    </location>
</feature>
<keyword evidence="2" id="KW-0472">Membrane</keyword>
<keyword evidence="2" id="KW-0812">Transmembrane</keyword>
<dbReference type="EMBL" id="BQFW01000015">
    <property type="protein sequence ID" value="GJJ78455.1"/>
    <property type="molecule type" value="Genomic_DNA"/>
</dbReference>
<keyword evidence="2" id="KW-1133">Transmembrane helix</keyword>
<keyword evidence="4" id="KW-1185">Reference proteome</keyword>
<accession>A0A9P3HKW2</accession>
<proteinExistence type="predicted"/>